<name>A0A417YJN7_9BACI</name>
<reference evidence="1 2" key="1">
    <citation type="journal article" date="2007" name="Int. J. Syst. Evol. Microbiol.">
        <title>Oceanobacillus profundus sp. nov., isolated from a deep-sea sediment core.</title>
        <authorList>
            <person name="Kim Y.G."/>
            <person name="Choi D.H."/>
            <person name="Hyun S."/>
            <person name="Cho B.C."/>
        </authorList>
    </citation>
    <scope>NUCLEOTIDE SEQUENCE [LARGE SCALE GENOMIC DNA]</scope>
    <source>
        <strain evidence="1 2">DSM 18246</strain>
    </source>
</reference>
<proteinExistence type="predicted"/>
<protein>
    <submittedName>
        <fullName evidence="1">Uncharacterized protein</fullName>
    </submittedName>
</protein>
<comment type="caution">
    <text evidence="1">The sequence shown here is derived from an EMBL/GenBank/DDBJ whole genome shotgun (WGS) entry which is preliminary data.</text>
</comment>
<sequence>MLDKVKPRKVAFHFPPHCLLEIQGNELKTIKQNKEFTGLFPPAFTYLVSKIRAGIQYVDA</sequence>
<dbReference type="Proteomes" id="UP000285456">
    <property type="component" value="Unassembled WGS sequence"/>
</dbReference>
<evidence type="ECO:0000313" key="1">
    <source>
        <dbReference type="EMBL" id="RHW33154.1"/>
    </source>
</evidence>
<dbReference type="EMBL" id="QWEH01000004">
    <property type="protein sequence ID" value="RHW33154.1"/>
    <property type="molecule type" value="Genomic_DNA"/>
</dbReference>
<dbReference type="AlphaFoldDB" id="A0A417YJN7"/>
<accession>A0A417YJN7</accession>
<organism evidence="1 2">
    <name type="scientific">Oceanobacillus profundus</name>
    <dbReference type="NCBI Taxonomy" id="372463"/>
    <lineage>
        <taxon>Bacteria</taxon>
        <taxon>Bacillati</taxon>
        <taxon>Bacillota</taxon>
        <taxon>Bacilli</taxon>
        <taxon>Bacillales</taxon>
        <taxon>Bacillaceae</taxon>
        <taxon>Oceanobacillus</taxon>
    </lineage>
</organism>
<gene>
    <name evidence="1" type="ORF">D1B32_08910</name>
</gene>
<evidence type="ECO:0000313" key="2">
    <source>
        <dbReference type="Proteomes" id="UP000285456"/>
    </source>
</evidence>
<keyword evidence="2" id="KW-1185">Reference proteome</keyword>